<dbReference type="Pfam" id="PF13396">
    <property type="entry name" value="PLDc_N"/>
    <property type="match status" value="1"/>
</dbReference>
<protein>
    <recommendedName>
        <fullName evidence="8">Cardiolipin synthase N-terminal domain-containing protein</fullName>
    </recommendedName>
</protein>
<evidence type="ECO:0000256" key="4">
    <source>
        <dbReference type="ARBA" id="ARBA00022989"/>
    </source>
</evidence>
<evidence type="ECO:0000256" key="5">
    <source>
        <dbReference type="ARBA" id="ARBA00023136"/>
    </source>
</evidence>
<keyword evidence="3 7" id="KW-0812">Transmembrane</keyword>
<reference evidence="9 10" key="1">
    <citation type="submission" date="2016-12" db="EMBL/GenBank/DDBJ databases">
        <title>Genomic comparison of strains in the 'Actinomyces naeslundii' group.</title>
        <authorList>
            <person name="Mughal S.R."/>
            <person name="Do T."/>
            <person name="Gilbert S.C."/>
            <person name="Witherden E.A."/>
            <person name="Didelot X."/>
            <person name="Beighton D."/>
        </authorList>
    </citation>
    <scope>NUCLEOTIDE SEQUENCE [LARGE SCALE GENOMIC DNA]</scope>
    <source>
        <strain evidence="9 10">WE8B-23</strain>
    </source>
</reference>
<evidence type="ECO:0000256" key="1">
    <source>
        <dbReference type="ARBA" id="ARBA00004651"/>
    </source>
</evidence>
<keyword evidence="4 7" id="KW-1133">Transmembrane helix</keyword>
<name>A0A1Q8WJG0_9ACTO</name>
<dbReference type="Proteomes" id="UP000185963">
    <property type="component" value="Unassembled WGS sequence"/>
</dbReference>
<dbReference type="RefSeq" id="WP_075391272.1">
    <property type="nucleotide sequence ID" value="NZ_MSKS01000050.1"/>
</dbReference>
<keyword evidence="2" id="KW-1003">Cell membrane</keyword>
<dbReference type="AlphaFoldDB" id="A0A1Q8WJG0"/>
<feature type="compositionally biased region" description="Basic and acidic residues" evidence="6">
    <location>
        <begin position="139"/>
        <end position="148"/>
    </location>
</feature>
<dbReference type="GO" id="GO:0005886">
    <property type="term" value="C:plasma membrane"/>
    <property type="evidence" value="ECO:0007669"/>
    <property type="project" value="UniProtKB-SubCell"/>
</dbReference>
<organism evidence="9 10">
    <name type="scientific">Actinomyces oris</name>
    <dbReference type="NCBI Taxonomy" id="544580"/>
    <lineage>
        <taxon>Bacteria</taxon>
        <taxon>Bacillati</taxon>
        <taxon>Actinomycetota</taxon>
        <taxon>Actinomycetes</taxon>
        <taxon>Actinomycetales</taxon>
        <taxon>Actinomycetaceae</taxon>
        <taxon>Actinomyces</taxon>
    </lineage>
</organism>
<keyword evidence="5 7" id="KW-0472">Membrane</keyword>
<evidence type="ECO:0000256" key="6">
    <source>
        <dbReference type="SAM" id="MobiDB-lite"/>
    </source>
</evidence>
<evidence type="ECO:0000259" key="8">
    <source>
        <dbReference type="Pfam" id="PF13396"/>
    </source>
</evidence>
<evidence type="ECO:0000313" key="10">
    <source>
        <dbReference type="Proteomes" id="UP000185963"/>
    </source>
</evidence>
<comment type="subcellular location">
    <subcellularLocation>
        <location evidence="1">Cell membrane</location>
        <topology evidence="1">Multi-pass membrane protein</topology>
    </subcellularLocation>
</comment>
<evidence type="ECO:0000256" key="7">
    <source>
        <dbReference type="SAM" id="Phobius"/>
    </source>
</evidence>
<sequence length="163" mass="17983">MRIVLIVLVFALTLYALLDCARTPDESMPARMPKYLWITLVVLFPTIGPIAWIIVSRVKAAEERGGYVEPTVWSSREGTTFRRPQRARPMAPDDDPEFLRDLEQDIRRRKHHPQEPTGGHDASDNDEGADAGGAGGADRTNRANKDTDAGETGGTDRSGTDSH</sequence>
<feature type="transmembrane region" description="Helical" evidence="7">
    <location>
        <begin position="36"/>
        <end position="55"/>
    </location>
</feature>
<dbReference type="OrthoDB" id="3298527at2"/>
<proteinExistence type="predicted"/>
<evidence type="ECO:0000256" key="3">
    <source>
        <dbReference type="ARBA" id="ARBA00022692"/>
    </source>
</evidence>
<comment type="caution">
    <text evidence="9">The sequence shown here is derived from an EMBL/GenBank/DDBJ whole genome shotgun (WGS) entry which is preliminary data.</text>
</comment>
<evidence type="ECO:0000313" key="9">
    <source>
        <dbReference type="EMBL" id="OLO66491.1"/>
    </source>
</evidence>
<gene>
    <name evidence="9" type="ORF">BKH20_12165</name>
</gene>
<feature type="domain" description="Cardiolipin synthase N-terminal" evidence="8">
    <location>
        <begin position="11"/>
        <end position="57"/>
    </location>
</feature>
<dbReference type="InterPro" id="IPR027379">
    <property type="entry name" value="CLS_N"/>
</dbReference>
<evidence type="ECO:0000256" key="2">
    <source>
        <dbReference type="ARBA" id="ARBA00022475"/>
    </source>
</evidence>
<dbReference type="EMBL" id="MSKS01000050">
    <property type="protein sequence ID" value="OLO66491.1"/>
    <property type="molecule type" value="Genomic_DNA"/>
</dbReference>
<accession>A0A1Q8WJG0</accession>
<feature type="compositionally biased region" description="Basic and acidic residues" evidence="6">
    <location>
        <begin position="97"/>
        <end position="106"/>
    </location>
</feature>
<feature type="region of interest" description="Disordered" evidence="6">
    <location>
        <begin position="66"/>
        <end position="163"/>
    </location>
</feature>